<sequence>MTVDSLFFALTFAASGLALAGWAYWIATRHDSSNHHGAGKP</sequence>
<keyword evidence="1" id="KW-0812">Transmembrane</keyword>
<proteinExistence type="predicted"/>
<keyword evidence="1" id="KW-1133">Transmembrane helix</keyword>
<organism evidence="2 3">
    <name type="scientific">Kaistia dalseonensis</name>
    <dbReference type="NCBI Taxonomy" id="410840"/>
    <lineage>
        <taxon>Bacteria</taxon>
        <taxon>Pseudomonadati</taxon>
        <taxon>Pseudomonadota</taxon>
        <taxon>Alphaproteobacteria</taxon>
        <taxon>Hyphomicrobiales</taxon>
        <taxon>Kaistiaceae</taxon>
        <taxon>Kaistia</taxon>
    </lineage>
</organism>
<keyword evidence="1" id="KW-0472">Membrane</keyword>
<evidence type="ECO:0000256" key="1">
    <source>
        <dbReference type="SAM" id="Phobius"/>
    </source>
</evidence>
<comment type="caution">
    <text evidence="2">The sequence shown here is derived from an EMBL/GenBank/DDBJ whole genome shotgun (WGS) entry which is preliminary data.</text>
</comment>
<evidence type="ECO:0000313" key="2">
    <source>
        <dbReference type="EMBL" id="MDQ0437766.1"/>
    </source>
</evidence>
<dbReference type="Proteomes" id="UP001241603">
    <property type="component" value="Unassembled WGS sequence"/>
</dbReference>
<name>A0ABU0H626_9HYPH</name>
<protein>
    <submittedName>
        <fullName evidence="2">Uncharacterized protein</fullName>
    </submittedName>
</protein>
<keyword evidence="3" id="KW-1185">Reference proteome</keyword>
<gene>
    <name evidence="2" type="ORF">QO014_002158</name>
</gene>
<feature type="transmembrane region" description="Helical" evidence="1">
    <location>
        <begin position="6"/>
        <end position="27"/>
    </location>
</feature>
<reference evidence="2 3" key="1">
    <citation type="submission" date="2023-07" db="EMBL/GenBank/DDBJ databases">
        <title>Genomic Encyclopedia of Type Strains, Phase IV (KMG-IV): sequencing the most valuable type-strain genomes for metagenomic binning, comparative biology and taxonomic classification.</title>
        <authorList>
            <person name="Goeker M."/>
        </authorList>
    </citation>
    <scope>NUCLEOTIDE SEQUENCE [LARGE SCALE GENOMIC DNA]</scope>
    <source>
        <strain evidence="2 3">B6-8</strain>
    </source>
</reference>
<dbReference type="EMBL" id="JAUSVO010000003">
    <property type="protein sequence ID" value="MDQ0437766.1"/>
    <property type="molecule type" value="Genomic_DNA"/>
</dbReference>
<evidence type="ECO:0000313" key="3">
    <source>
        <dbReference type="Proteomes" id="UP001241603"/>
    </source>
</evidence>
<accession>A0ABU0H626</accession>